<gene>
    <name evidence="1" type="ORF">F9C07_10820</name>
</gene>
<evidence type="ECO:0000313" key="1">
    <source>
        <dbReference type="EMBL" id="QRD88717.1"/>
    </source>
</evidence>
<name>A0A7U2MRW3_ASPFN</name>
<dbReference type="Proteomes" id="UP000596276">
    <property type="component" value="Chromosome 1"/>
</dbReference>
<reference evidence="2" key="1">
    <citation type="journal article" date="2021" name="G3 (Bethesda)">
        <title>Chromosome assembled and annotated genome sequence of Aspergillus flavus NRRL 3357.</title>
        <authorList>
            <person name="Skerker J.M."/>
            <person name="Pianalto K.M."/>
            <person name="Mondo S.J."/>
            <person name="Yang K."/>
            <person name="Arkin A.P."/>
            <person name="Keller N.P."/>
            <person name="Grigoriev I.V."/>
            <person name="Louise Glass N.L."/>
        </authorList>
    </citation>
    <scope>NUCLEOTIDE SEQUENCE [LARGE SCALE GENOMIC DNA]</scope>
    <source>
        <strain evidence="2">ATCC 200026 / FGSC A1120 / IAM 13836 / NRRL 3357 / JCM 12722 / SRRC 167</strain>
    </source>
</reference>
<dbReference type="VEuPathDB" id="FungiDB:F9C07_10820"/>
<organism evidence="1 2">
    <name type="scientific">Aspergillus flavus (strain ATCC 200026 / FGSC A1120 / IAM 13836 / NRRL 3357 / JCM 12722 / SRRC 167)</name>
    <dbReference type="NCBI Taxonomy" id="332952"/>
    <lineage>
        <taxon>Eukaryota</taxon>
        <taxon>Fungi</taxon>
        <taxon>Dikarya</taxon>
        <taxon>Ascomycota</taxon>
        <taxon>Pezizomycotina</taxon>
        <taxon>Eurotiomycetes</taxon>
        <taxon>Eurotiomycetidae</taxon>
        <taxon>Eurotiales</taxon>
        <taxon>Aspergillaceae</taxon>
        <taxon>Aspergillus</taxon>
        <taxon>Aspergillus subgen. Circumdati</taxon>
    </lineage>
</organism>
<proteinExistence type="predicted"/>
<sequence length="58" mass="6698">MYIPVDISGEESNNLDTTERKRMMPILSLLTIIGENILDRCKNIIHGEEASNDSWYAW</sequence>
<keyword evidence="2" id="KW-1185">Reference proteome</keyword>
<protein>
    <submittedName>
        <fullName evidence="1">Uncharacterized protein</fullName>
    </submittedName>
</protein>
<dbReference type="AlphaFoldDB" id="A0A7U2MRW3"/>
<accession>A0A7U2MRW3</accession>
<dbReference type="EMBL" id="CP044619">
    <property type="protein sequence ID" value="QRD88717.1"/>
    <property type="molecule type" value="Genomic_DNA"/>
</dbReference>
<evidence type="ECO:0000313" key="2">
    <source>
        <dbReference type="Proteomes" id="UP000596276"/>
    </source>
</evidence>